<sequence>MTQRGFPKYWWGQRGKPTADLIKHRSSVDTETDGASLAARPSRQTVIDTLNNKAHEPIFIVDFGEELLICWSSREHQKALKGGFHHEFRTDEESKTGVGASSQRA</sequence>
<dbReference type="EMBL" id="VLKL01000042">
    <property type="protein sequence ID" value="TWH93442.1"/>
    <property type="molecule type" value="Genomic_DNA"/>
</dbReference>
<dbReference type="OrthoDB" id="5297316at2"/>
<dbReference type="Proteomes" id="UP000317176">
    <property type="component" value="Unassembled WGS sequence"/>
</dbReference>
<evidence type="ECO:0000313" key="1">
    <source>
        <dbReference type="EMBL" id="TWH93442.1"/>
    </source>
</evidence>
<reference evidence="1 2" key="1">
    <citation type="journal article" date="2015" name="Stand. Genomic Sci.">
        <title>Genomic Encyclopedia of Bacterial and Archaeal Type Strains, Phase III: the genomes of soil and plant-associated and newly described type strains.</title>
        <authorList>
            <person name="Whitman W.B."/>
            <person name="Woyke T."/>
            <person name="Klenk H.P."/>
            <person name="Zhou Y."/>
            <person name="Lilburn T.G."/>
            <person name="Beck B.J."/>
            <person name="De Vos P."/>
            <person name="Vandamme P."/>
            <person name="Eisen J.A."/>
            <person name="Garrity G."/>
            <person name="Hugenholtz P."/>
            <person name="Kyrpides N.C."/>
        </authorList>
    </citation>
    <scope>NUCLEOTIDE SEQUENCE [LARGE SCALE GENOMIC DNA]</scope>
    <source>
        <strain evidence="1 2">CGMCC 1.10947</strain>
    </source>
</reference>
<organism evidence="1 2">
    <name type="scientific">Bradyrhizobium daqingense</name>
    <dbReference type="NCBI Taxonomy" id="993502"/>
    <lineage>
        <taxon>Bacteria</taxon>
        <taxon>Pseudomonadati</taxon>
        <taxon>Pseudomonadota</taxon>
        <taxon>Alphaproteobacteria</taxon>
        <taxon>Hyphomicrobiales</taxon>
        <taxon>Nitrobacteraceae</taxon>
        <taxon>Bradyrhizobium</taxon>
    </lineage>
</organism>
<keyword evidence="2" id="KW-1185">Reference proteome</keyword>
<proteinExistence type="predicted"/>
<comment type="caution">
    <text evidence="1">The sequence shown here is derived from an EMBL/GenBank/DDBJ whole genome shotgun (WGS) entry which is preliminary data.</text>
</comment>
<protein>
    <submittedName>
        <fullName evidence="1">Uncharacterized protein</fullName>
    </submittedName>
</protein>
<dbReference type="RefSeq" id="WP_014497965.1">
    <property type="nucleotide sequence ID" value="NZ_CP088014.1"/>
</dbReference>
<accession>A0A562KDJ9</accession>
<dbReference type="GeneID" id="92969955"/>
<dbReference type="AlphaFoldDB" id="A0A562KDJ9"/>
<gene>
    <name evidence="1" type="ORF">IQ17_06988</name>
</gene>
<name>A0A562KDJ9_9BRAD</name>
<evidence type="ECO:0000313" key="2">
    <source>
        <dbReference type="Proteomes" id="UP000317176"/>
    </source>
</evidence>